<proteinExistence type="predicted"/>
<keyword evidence="1" id="KW-0812">Transmembrane</keyword>
<feature type="transmembrane region" description="Helical" evidence="1">
    <location>
        <begin position="235"/>
        <end position="252"/>
    </location>
</feature>
<gene>
    <name evidence="2" type="ORF">UY81_C0055G0007</name>
</gene>
<feature type="transmembrane region" description="Helical" evidence="1">
    <location>
        <begin position="120"/>
        <end position="139"/>
    </location>
</feature>
<reference evidence="2 3" key="1">
    <citation type="journal article" date="2015" name="Nature">
        <title>rRNA introns, odd ribosomes, and small enigmatic genomes across a large radiation of phyla.</title>
        <authorList>
            <person name="Brown C.T."/>
            <person name="Hug L.A."/>
            <person name="Thomas B.C."/>
            <person name="Sharon I."/>
            <person name="Castelle C.J."/>
            <person name="Singh A."/>
            <person name="Wilkins M.J."/>
            <person name="Williams K.H."/>
            <person name="Banfield J.F."/>
        </authorList>
    </citation>
    <scope>NUCLEOTIDE SEQUENCE [LARGE SCALE GENOMIC DNA]</scope>
</reference>
<organism evidence="2 3">
    <name type="scientific">Candidatus Giovannonibacteria bacterium GW2011_GWA2_53_7</name>
    <dbReference type="NCBI Taxonomy" id="1618650"/>
    <lineage>
        <taxon>Bacteria</taxon>
        <taxon>Candidatus Giovannoniibacteriota</taxon>
    </lineage>
</organism>
<dbReference type="Proteomes" id="UP000034290">
    <property type="component" value="Unassembled WGS sequence"/>
</dbReference>
<evidence type="ECO:0000256" key="1">
    <source>
        <dbReference type="SAM" id="Phobius"/>
    </source>
</evidence>
<name>A0A0G1XVW7_9BACT</name>
<sequence length="253" mass="28714">MRIPNLVPMIVTALLLAGMVLINFNPNLIWLIGTSLSVCLGLCLFWVTTRRLWSLDFWRLSITPLWLWLGSLTMLIVVEQAWARWIIAVGAPLLIGLFLDQARQFHSQPTVYQPYSLEHLSGTANILAIFSVFSSLYGLRLLLGLPWIFLIPVSLGAVALLTHQTFWINKIDHRSSWRWWLAISLIIPELFVTVGFLPTSYLVNALVVAAGFYLTVNLGRLTLLNSINHRMITRYLSISMTVIALTLLTARWI</sequence>
<feature type="transmembrane region" description="Helical" evidence="1">
    <location>
        <begin position="203"/>
        <end position="223"/>
    </location>
</feature>
<keyword evidence="1" id="KW-0472">Membrane</keyword>
<dbReference type="EMBL" id="LCRM01000055">
    <property type="protein sequence ID" value="KKW35065.1"/>
    <property type="molecule type" value="Genomic_DNA"/>
</dbReference>
<keyword evidence="1" id="KW-1133">Transmembrane helix</keyword>
<feature type="transmembrane region" description="Helical" evidence="1">
    <location>
        <begin position="57"/>
        <end position="76"/>
    </location>
</feature>
<feature type="transmembrane region" description="Helical" evidence="1">
    <location>
        <begin position="179"/>
        <end position="197"/>
    </location>
</feature>
<dbReference type="AlphaFoldDB" id="A0A0G1XVW7"/>
<feature type="transmembrane region" description="Helical" evidence="1">
    <location>
        <begin position="5"/>
        <end position="22"/>
    </location>
</feature>
<protein>
    <submittedName>
        <fullName evidence="2">Uncharacterized protein</fullName>
    </submittedName>
</protein>
<comment type="caution">
    <text evidence="2">The sequence shown here is derived from an EMBL/GenBank/DDBJ whole genome shotgun (WGS) entry which is preliminary data.</text>
</comment>
<feature type="transmembrane region" description="Helical" evidence="1">
    <location>
        <begin position="82"/>
        <end position="99"/>
    </location>
</feature>
<evidence type="ECO:0000313" key="2">
    <source>
        <dbReference type="EMBL" id="KKW35065.1"/>
    </source>
</evidence>
<accession>A0A0G1XVW7</accession>
<evidence type="ECO:0000313" key="3">
    <source>
        <dbReference type="Proteomes" id="UP000034290"/>
    </source>
</evidence>
<feature type="transmembrane region" description="Helical" evidence="1">
    <location>
        <begin position="145"/>
        <end position="167"/>
    </location>
</feature>
<feature type="transmembrane region" description="Helical" evidence="1">
    <location>
        <begin position="28"/>
        <end position="48"/>
    </location>
</feature>